<evidence type="ECO:0000313" key="1">
    <source>
        <dbReference type="EMBL" id="GAA0260367.1"/>
    </source>
</evidence>
<evidence type="ECO:0000313" key="2">
    <source>
        <dbReference type="Proteomes" id="UP001500657"/>
    </source>
</evidence>
<protein>
    <submittedName>
        <fullName evidence="1">Uncharacterized protein</fullName>
    </submittedName>
</protein>
<dbReference type="EMBL" id="BAAAFO010000004">
    <property type="protein sequence ID" value="GAA0260367.1"/>
    <property type="molecule type" value="Genomic_DNA"/>
</dbReference>
<dbReference type="Proteomes" id="UP001500657">
    <property type="component" value="Unassembled WGS sequence"/>
</dbReference>
<sequence length="78" mass="8316">MPQIIYDANVSVASSYKNGMPGNLRVVQFDHGSAILEISSPGTVALTHTRASELREFAAKLIEAADAFDAWVPVEVAA</sequence>
<reference evidence="2" key="1">
    <citation type="journal article" date="2019" name="Int. J. Syst. Evol. Microbiol.">
        <title>The Global Catalogue of Microorganisms (GCM) 10K type strain sequencing project: providing services to taxonomists for standard genome sequencing and annotation.</title>
        <authorList>
            <consortium name="The Broad Institute Genomics Platform"/>
            <consortium name="The Broad Institute Genome Sequencing Center for Infectious Disease"/>
            <person name="Wu L."/>
            <person name="Ma J."/>
        </authorList>
    </citation>
    <scope>NUCLEOTIDE SEQUENCE [LARGE SCALE GENOMIC DNA]</scope>
    <source>
        <strain evidence="2">JCM 16242</strain>
    </source>
</reference>
<dbReference type="RefSeq" id="WP_343883336.1">
    <property type="nucleotide sequence ID" value="NZ_BAAAFO010000004.1"/>
</dbReference>
<organism evidence="1 2">
    <name type="scientific">Rhodanobacter caeni</name>
    <dbReference type="NCBI Taxonomy" id="657654"/>
    <lineage>
        <taxon>Bacteria</taxon>
        <taxon>Pseudomonadati</taxon>
        <taxon>Pseudomonadota</taxon>
        <taxon>Gammaproteobacteria</taxon>
        <taxon>Lysobacterales</taxon>
        <taxon>Rhodanobacteraceae</taxon>
        <taxon>Rhodanobacter</taxon>
    </lineage>
</organism>
<comment type="caution">
    <text evidence="1">The sequence shown here is derived from an EMBL/GenBank/DDBJ whole genome shotgun (WGS) entry which is preliminary data.</text>
</comment>
<proteinExistence type="predicted"/>
<name>A0ABP3EFW2_9GAMM</name>
<gene>
    <name evidence="1" type="ORF">GCM10009126_27250</name>
</gene>
<keyword evidence="2" id="KW-1185">Reference proteome</keyword>
<accession>A0ABP3EFW2</accession>